<evidence type="ECO:0000313" key="2">
    <source>
        <dbReference type="EMBL" id="KIP11732.1"/>
    </source>
</evidence>
<feature type="compositionally biased region" description="Low complexity" evidence="1">
    <location>
        <begin position="37"/>
        <end position="52"/>
    </location>
</feature>
<keyword evidence="3" id="KW-1185">Reference proteome</keyword>
<dbReference type="AlphaFoldDB" id="A0A0C3SDE1"/>
<feature type="region of interest" description="Disordered" evidence="1">
    <location>
        <begin position="1"/>
        <end position="56"/>
    </location>
</feature>
<gene>
    <name evidence="2" type="ORF">PHLGIDRAFT_114309</name>
</gene>
<dbReference type="EMBL" id="KN840444">
    <property type="protein sequence ID" value="KIP11732.1"/>
    <property type="molecule type" value="Genomic_DNA"/>
</dbReference>
<accession>A0A0C3SDE1</accession>
<dbReference type="Proteomes" id="UP000053257">
    <property type="component" value="Unassembled WGS sequence"/>
</dbReference>
<reference evidence="2 3" key="1">
    <citation type="journal article" date="2014" name="PLoS Genet.">
        <title>Analysis of the Phlebiopsis gigantea genome, transcriptome and secretome provides insight into its pioneer colonization strategies of wood.</title>
        <authorList>
            <person name="Hori C."/>
            <person name="Ishida T."/>
            <person name="Igarashi K."/>
            <person name="Samejima M."/>
            <person name="Suzuki H."/>
            <person name="Master E."/>
            <person name="Ferreira P."/>
            <person name="Ruiz-Duenas F.J."/>
            <person name="Held B."/>
            <person name="Canessa P."/>
            <person name="Larrondo L.F."/>
            <person name="Schmoll M."/>
            <person name="Druzhinina I.S."/>
            <person name="Kubicek C.P."/>
            <person name="Gaskell J.A."/>
            <person name="Kersten P."/>
            <person name="St John F."/>
            <person name="Glasner J."/>
            <person name="Sabat G."/>
            <person name="Splinter BonDurant S."/>
            <person name="Syed K."/>
            <person name="Yadav J."/>
            <person name="Mgbeahuruike A.C."/>
            <person name="Kovalchuk A."/>
            <person name="Asiegbu F.O."/>
            <person name="Lackner G."/>
            <person name="Hoffmeister D."/>
            <person name="Rencoret J."/>
            <person name="Gutierrez A."/>
            <person name="Sun H."/>
            <person name="Lindquist E."/>
            <person name="Barry K."/>
            <person name="Riley R."/>
            <person name="Grigoriev I.V."/>
            <person name="Henrissat B."/>
            <person name="Kues U."/>
            <person name="Berka R.M."/>
            <person name="Martinez A.T."/>
            <person name="Covert S.F."/>
            <person name="Blanchette R.A."/>
            <person name="Cullen D."/>
        </authorList>
    </citation>
    <scope>NUCLEOTIDE SEQUENCE [LARGE SCALE GENOMIC DNA]</scope>
    <source>
        <strain evidence="2 3">11061_1 CR5-6</strain>
    </source>
</reference>
<evidence type="ECO:0000256" key="1">
    <source>
        <dbReference type="SAM" id="MobiDB-lite"/>
    </source>
</evidence>
<dbReference type="HOGENOM" id="CLU_485797_0_0_1"/>
<feature type="compositionally biased region" description="Low complexity" evidence="1">
    <location>
        <begin position="164"/>
        <end position="179"/>
    </location>
</feature>
<dbReference type="OrthoDB" id="3038119at2759"/>
<name>A0A0C3SDE1_PHLG1</name>
<proteinExistence type="predicted"/>
<organism evidence="2 3">
    <name type="scientific">Phlebiopsis gigantea (strain 11061_1 CR5-6)</name>
    <name type="common">White-rot fungus</name>
    <name type="synonym">Peniophora gigantea</name>
    <dbReference type="NCBI Taxonomy" id="745531"/>
    <lineage>
        <taxon>Eukaryota</taxon>
        <taxon>Fungi</taxon>
        <taxon>Dikarya</taxon>
        <taxon>Basidiomycota</taxon>
        <taxon>Agaricomycotina</taxon>
        <taxon>Agaricomycetes</taxon>
        <taxon>Polyporales</taxon>
        <taxon>Phanerochaetaceae</taxon>
        <taxon>Phlebiopsis</taxon>
    </lineage>
</organism>
<protein>
    <submittedName>
        <fullName evidence="2">Uncharacterized protein</fullName>
    </submittedName>
</protein>
<feature type="region of interest" description="Disordered" evidence="1">
    <location>
        <begin position="132"/>
        <end position="182"/>
    </location>
</feature>
<evidence type="ECO:0000313" key="3">
    <source>
        <dbReference type="Proteomes" id="UP000053257"/>
    </source>
</evidence>
<sequence>MTKRPAAEGDLLPAKRSRSSTSQGKISPAAPRRGRKSLPIGLSLSSSKSSDSAAIRRRMNPESLAGRLGPELVKELEALLKTGITEMPSFAVRQEIQQRYSIDRRHIYDWFHNKGLRVTTSERREERRALRARDSLHVPTTRTMEKKRAIAESAHPTSLAAQAEPSDSESSTPRSTASSVHEFAGYRLPNTRVLEKSKAAERSNPGPLVSQPLDYADPLFVSAESLESTMNSFFGQLSATSDREPAANALDVPAKAYVDRTSHWIAEQQKIPYSPRLGTLSPIPGSEKPEEAILYAISPLDNEKVLPQHQREAYYRSLSDVLPPARGIEECVGTYKEYMSRQGQKYYDRLLYGGSSTWKLYNPTYSPAPTQVSPVLPSIPVASSFNGHRAPANLRLPTSEDFTKWLLHAGRSLPGSTATTPAHTPSLSDTATTASSTALWSHVPLDLPTAAHHREPSGVSAIDLAEILESPVLRARNLTVSRGGAPSAAGAENAVPPHAAEPLAYAAYAPLDYAYGALHAGAAYPLVFGSSLAEPLVRRAVGAAPVLSAAQKGKMRAPPSG</sequence>